<evidence type="ECO:0000256" key="1">
    <source>
        <dbReference type="SAM" id="SignalP"/>
    </source>
</evidence>
<gene>
    <name evidence="2" type="ORF">ACPOL_6883</name>
</gene>
<dbReference type="KEGG" id="abas:ACPOL_6883"/>
<proteinExistence type="predicted"/>
<accession>A0A2Z5GAC9</accession>
<evidence type="ECO:0008006" key="4">
    <source>
        <dbReference type="Google" id="ProtNLM"/>
    </source>
</evidence>
<evidence type="ECO:0000313" key="2">
    <source>
        <dbReference type="EMBL" id="AXC16091.1"/>
    </source>
</evidence>
<protein>
    <recommendedName>
        <fullName evidence="4">Secreted protein</fullName>
    </recommendedName>
</protein>
<keyword evidence="1" id="KW-0732">Signal</keyword>
<dbReference type="RefSeq" id="WP_236657607.1">
    <property type="nucleotide sequence ID" value="NZ_CP030842.1"/>
</dbReference>
<feature type="chain" id="PRO_5016446832" description="Secreted protein" evidence="1">
    <location>
        <begin position="26"/>
        <end position="258"/>
    </location>
</feature>
<name>A0A2Z5GAC9_9BACT</name>
<keyword evidence="2" id="KW-0614">Plasmid</keyword>
<keyword evidence="3" id="KW-1185">Reference proteome</keyword>
<evidence type="ECO:0000313" key="3">
    <source>
        <dbReference type="Proteomes" id="UP000253606"/>
    </source>
</evidence>
<organism evidence="2 3">
    <name type="scientific">Acidisarcina polymorpha</name>
    <dbReference type="NCBI Taxonomy" id="2211140"/>
    <lineage>
        <taxon>Bacteria</taxon>
        <taxon>Pseudomonadati</taxon>
        <taxon>Acidobacteriota</taxon>
        <taxon>Terriglobia</taxon>
        <taxon>Terriglobales</taxon>
        <taxon>Acidobacteriaceae</taxon>
        <taxon>Acidisarcina</taxon>
    </lineage>
</organism>
<dbReference type="Proteomes" id="UP000253606">
    <property type="component" value="Plasmid pACPOL2"/>
</dbReference>
<dbReference type="AlphaFoldDB" id="A0A2Z5GAC9"/>
<feature type="signal peptide" evidence="1">
    <location>
        <begin position="1"/>
        <end position="25"/>
    </location>
</feature>
<dbReference type="EMBL" id="CP030842">
    <property type="protein sequence ID" value="AXC16091.1"/>
    <property type="molecule type" value="Genomic_DNA"/>
</dbReference>
<geneLocation type="plasmid" evidence="3">
    <name>pacpol2</name>
</geneLocation>
<reference evidence="2 3" key="1">
    <citation type="journal article" date="2018" name="Front. Microbiol.">
        <title>Hydrolytic Capabilities as a Key to Environmental Success: Chitinolytic and Cellulolytic Acidobacteria From Acidic Sub-arctic Soils and Boreal Peatlands.</title>
        <authorList>
            <person name="Belova S.E."/>
            <person name="Ravin N.V."/>
            <person name="Pankratov T.A."/>
            <person name="Rakitin A.L."/>
            <person name="Ivanova A.A."/>
            <person name="Beletsky A.V."/>
            <person name="Mardanov A.V."/>
            <person name="Sinninghe Damste J.S."/>
            <person name="Dedysh S.N."/>
        </authorList>
    </citation>
    <scope>NUCLEOTIDE SEQUENCE [LARGE SCALE GENOMIC DNA]</scope>
    <source>
        <strain evidence="2 3">SBC82</strain>
        <plasmid evidence="3">pacpol2</plasmid>
    </source>
</reference>
<sequence length="258" mass="27963">MCASLTRLLGATSLLAAILTGLADAEPIHVRFAQGSSHGFLAIRTLDGKLIATGESTQIVHGDRVTSRLIFRFRDGSIDDDTTIFTQREVFRLVSDHHIQHGPSFPKPIDFIIEATTGNLTTRVEDGTLTKEHMDLPPDVSNGLPPNLLLNIPPSTAETKISYVVPGKKPRLILVSIKPTGSLAFTVGGLRRQATDFTLHIELGGASGMVAPMIGKQPADYHIWLQSGAPPAFVREEGPLYEGGPIWRIEEISPTFGR</sequence>